<evidence type="ECO:0000313" key="1">
    <source>
        <dbReference type="EMBL" id="MBA8824059.1"/>
    </source>
</evidence>
<protein>
    <submittedName>
        <fullName evidence="1">Uncharacterized protein</fullName>
    </submittedName>
</protein>
<keyword evidence="2" id="KW-1185">Reference proteome</keyword>
<proteinExistence type="predicted"/>
<dbReference type="AlphaFoldDB" id="A0A839DTH8"/>
<dbReference type="EMBL" id="JACGWZ010000001">
    <property type="protein sequence ID" value="MBA8824059.1"/>
    <property type="molecule type" value="Genomic_DNA"/>
</dbReference>
<gene>
    <name evidence="1" type="ORF">FHX42_001388</name>
</gene>
<reference evidence="1 2" key="1">
    <citation type="submission" date="2020-07" db="EMBL/GenBank/DDBJ databases">
        <title>Sequencing the genomes of 1000 actinobacteria strains.</title>
        <authorList>
            <person name="Klenk H.-P."/>
        </authorList>
    </citation>
    <scope>NUCLEOTIDE SEQUENCE [LARGE SCALE GENOMIC DNA]</scope>
    <source>
        <strain evidence="1 2">DSM 45975</strain>
    </source>
</reference>
<comment type="caution">
    <text evidence="1">The sequence shown here is derived from an EMBL/GenBank/DDBJ whole genome shotgun (WGS) entry which is preliminary data.</text>
</comment>
<accession>A0A839DTH8</accession>
<organism evidence="1 2">
    <name type="scientific">Halosaccharopolyspora lacisalsi</name>
    <dbReference type="NCBI Taxonomy" id="1000566"/>
    <lineage>
        <taxon>Bacteria</taxon>
        <taxon>Bacillati</taxon>
        <taxon>Actinomycetota</taxon>
        <taxon>Actinomycetes</taxon>
        <taxon>Pseudonocardiales</taxon>
        <taxon>Pseudonocardiaceae</taxon>
        <taxon>Halosaccharopolyspora</taxon>
    </lineage>
</organism>
<name>A0A839DTH8_9PSEU</name>
<sequence length="91" mass="9211">MPSNRVDSDAGTLIAAVSRGRQYLSRGGIQGTECVLASAGHVMDRAGLDVGDPQWCPGRGGQGLNGASVLGGFARVPQVDDKAAALVVFSA</sequence>
<evidence type="ECO:0000313" key="2">
    <source>
        <dbReference type="Proteomes" id="UP000569329"/>
    </source>
</evidence>
<dbReference type="Proteomes" id="UP000569329">
    <property type="component" value="Unassembled WGS sequence"/>
</dbReference>